<evidence type="ECO:0000313" key="4">
    <source>
        <dbReference type="Proteomes" id="UP000323000"/>
    </source>
</evidence>
<dbReference type="GO" id="GO:0010073">
    <property type="term" value="P:meristem maintenance"/>
    <property type="evidence" value="ECO:0007669"/>
    <property type="project" value="InterPro"/>
</dbReference>
<dbReference type="AlphaFoldDB" id="A0A5C7IFJ2"/>
<dbReference type="Proteomes" id="UP000323000">
    <property type="component" value="Chromosome 3"/>
</dbReference>
<feature type="region of interest" description="Disordered" evidence="1">
    <location>
        <begin position="669"/>
        <end position="698"/>
    </location>
</feature>
<feature type="region of interest" description="Disordered" evidence="1">
    <location>
        <begin position="580"/>
        <end position="646"/>
    </location>
</feature>
<feature type="region of interest" description="Disordered" evidence="1">
    <location>
        <begin position="505"/>
        <end position="525"/>
    </location>
</feature>
<feature type="compositionally biased region" description="Basic and acidic residues" evidence="1">
    <location>
        <begin position="609"/>
        <end position="619"/>
    </location>
</feature>
<evidence type="ECO:0000313" key="3">
    <source>
        <dbReference type="EMBL" id="TXG67764.1"/>
    </source>
</evidence>
<feature type="domain" description="Aminotransferase-like plant mobile" evidence="2">
    <location>
        <begin position="101"/>
        <end position="454"/>
    </location>
</feature>
<accession>A0A5C7IFJ2</accession>
<feature type="compositionally biased region" description="Basic and acidic residues" evidence="1">
    <location>
        <begin position="510"/>
        <end position="519"/>
    </location>
</feature>
<dbReference type="EMBL" id="VAHF01000003">
    <property type="protein sequence ID" value="TXG67764.1"/>
    <property type="molecule type" value="Genomic_DNA"/>
</dbReference>
<dbReference type="InterPro" id="IPR019557">
    <property type="entry name" value="AminoTfrase-like_pln_mobile"/>
</dbReference>
<proteinExistence type="predicted"/>
<dbReference type="PANTHER" id="PTHR46033">
    <property type="entry name" value="PROTEIN MAIN-LIKE 2"/>
    <property type="match status" value="1"/>
</dbReference>
<dbReference type="InterPro" id="IPR044824">
    <property type="entry name" value="MAIN-like"/>
</dbReference>
<evidence type="ECO:0000256" key="1">
    <source>
        <dbReference type="SAM" id="MobiDB-lite"/>
    </source>
</evidence>
<feature type="region of interest" description="Disordered" evidence="1">
    <location>
        <begin position="546"/>
        <end position="568"/>
    </location>
</feature>
<comment type="caution">
    <text evidence="3">The sequence shown here is derived from an EMBL/GenBank/DDBJ whole genome shotgun (WGS) entry which is preliminary data.</text>
</comment>
<reference evidence="4" key="1">
    <citation type="journal article" date="2019" name="Gigascience">
        <title>De novo genome assembly of the endangered Acer yangbiense, a plant species with extremely small populations endemic to Yunnan Province, China.</title>
        <authorList>
            <person name="Yang J."/>
            <person name="Wariss H.M."/>
            <person name="Tao L."/>
            <person name="Zhang R."/>
            <person name="Yun Q."/>
            <person name="Hollingsworth P."/>
            <person name="Dao Z."/>
            <person name="Luo G."/>
            <person name="Guo H."/>
            <person name="Ma Y."/>
            <person name="Sun W."/>
        </authorList>
    </citation>
    <scope>NUCLEOTIDE SEQUENCE [LARGE SCALE GENOMIC DNA]</scope>
    <source>
        <strain evidence="4">cv. Malutang</strain>
    </source>
</reference>
<organism evidence="3 4">
    <name type="scientific">Acer yangbiense</name>
    <dbReference type="NCBI Taxonomy" id="1000413"/>
    <lineage>
        <taxon>Eukaryota</taxon>
        <taxon>Viridiplantae</taxon>
        <taxon>Streptophyta</taxon>
        <taxon>Embryophyta</taxon>
        <taxon>Tracheophyta</taxon>
        <taxon>Spermatophyta</taxon>
        <taxon>Magnoliopsida</taxon>
        <taxon>eudicotyledons</taxon>
        <taxon>Gunneridae</taxon>
        <taxon>Pentapetalae</taxon>
        <taxon>rosids</taxon>
        <taxon>malvids</taxon>
        <taxon>Sapindales</taxon>
        <taxon>Sapindaceae</taxon>
        <taxon>Hippocastanoideae</taxon>
        <taxon>Acereae</taxon>
        <taxon>Acer</taxon>
    </lineage>
</organism>
<keyword evidence="4" id="KW-1185">Reference proteome</keyword>
<protein>
    <recommendedName>
        <fullName evidence="2">Aminotransferase-like plant mobile domain-containing protein</fullName>
    </recommendedName>
</protein>
<dbReference type="OrthoDB" id="1572276at2759"/>
<gene>
    <name evidence="3" type="ORF">EZV62_009039</name>
</gene>
<sequence>MEGLSKSDVGIVEREELMVSPSGDGEPTMRVAHFLQPTLTSIEGPVFELPSSCFSSLPHTFEPKNWPLKLAFYGCSSPEEDWKIWVGKMASLHESTWKKAGIYEAILNSTYSIQRNHDLVLGLAEKWCPETKSFIFSWGEATITLEDMIISGYSVLGSSVLSPLETGELAKTEEKMELTRKEIRRTTGRKVDYCTWKKKVMDSGSEIEHEAFLVFWLSRFVFPVSKTIIKTIFPIAIHLARGTRIALAPAVLAHIYRDLSLLKEKIVVLAQLDHFEIEQDSNALAITLHSPLQLVQIWAWERFLELRPKPNLIQLGESRFAQWHKTMLRVENVRTVLDSAEESFDWHPYAKTLKNWNFPKFYAEKEMWVSVDPDSCEELESFARCLRISKLIGRGFVEHYFPHRVAVQFGLDQDLPGCVAQINDYGKPISYENLYVPPRLYEADVTTRYLEWWKKSILHLQSPKDCVLLRERIFSSSKITRKKRSKTAKRVNHFIGVGFSTFKMRKRRSKETSTEKKEDDSDASGSAGLLLTKTLPLSLIIKKELNESPFPPGFPPKTNLPEARDTTNEDNLTIEKLLISNRRQSDVGNKQLNDSPFPPGFPPKSNLVDARDANKEDNLTTKGLSISSKKHDDVGNGQLGDGEYSSGHCQNLSSSKVVNEAMETALEGAIGSETGSTSNDRERSQGVGGDGNDHESEIQELQIEDRVSRLERIVAELKAARFGHK</sequence>
<evidence type="ECO:0000259" key="2">
    <source>
        <dbReference type="Pfam" id="PF10536"/>
    </source>
</evidence>
<dbReference type="Pfam" id="PF10536">
    <property type="entry name" value="PMD"/>
    <property type="match status" value="1"/>
</dbReference>
<name>A0A5C7IFJ2_9ROSI</name>
<dbReference type="PANTHER" id="PTHR46033:SF67">
    <property type="entry name" value="AMINOTRANSFERASE-LIKE, PLANT MOBILE DOMAIN FAMILY PROTEIN"/>
    <property type="match status" value="1"/>
</dbReference>